<evidence type="ECO:0000313" key="1">
    <source>
        <dbReference type="EMBL" id="PRQ08627.1"/>
    </source>
</evidence>
<reference evidence="1 2" key="1">
    <citation type="submission" date="2018-03" db="EMBL/GenBank/DDBJ databases">
        <title>Draft Genome Sequences of the Obligatory Marine Myxobacteria Enhygromyxa salina SWB007.</title>
        <authorList>
            <person name="Poehlein A."/>
            <person name="Moghaddam J.A."/>
            <person name="Harms H."/>
            <person name="Alanjari M."/>
            <person name="Koenig G.M."/>
            <person name="Daniel R."/>
            <person name="Schaeberle T.F."/>
        </authorList>
    </citation>
    <scope>NUCLEOTIDE SEQUENCE [LARGE SCALE GENOMIC DNA]</scope>
    <source>
        <strain evidence="1 2">SWB007</strain>
    </source>
</reference>
<comment type="caution">
    <text evidence="1">The sequence shown here is derived from an EMBL/GenBank/DDBJ whole genome shotgun (WGS) entry which is preliminary data.</text>
</comment>
<gene>
    <name evidence="1" type="ORF">ENSA7_16330</name>
</gene>
<evidence type="ECO:0000313" key="2">
    <source>
        <dbReference type="Proteomes" id="UP000238823"/>
    </source>
</evidence>
<organism evidence="1 2">
    <name type="scientific">Enhygromyxa salina</name>
    <dbReference type="NCBI Taxonomy" id="215803"/>
    <lineage>
        <taxon>Bacteria</taxon>
        <taxon>Pseudomonadati</taxon>
        <taxon>Myxococcota</taxon>
        <taxon>Polyangia</taxon>
        <taxon>Nannocystales</taxon>
        <taxon>Nannocystaceae</taxon>
        <taxon>Enhygromyxa</taxon>
    </lineage>
</organism>
<protein>
    <submittedName>
        <fullName evidence="1">Uncharacterized protein</fullName>
    </submittedName>
</protein>
<dbReference type="Proteomes" id="UP000238823">
    <property type="component" value="Unassembled WGS sequence"/>
</dbReference>
<sequence length="226" mass="25150">MPDAVAPHAAVAESGLSYIERALGGSWGALVVTPTEKIDWDRSKLEQMRRRVANSPRDAEIINAFVSARTRPRVFVFRGANDDASARVRFDPELDDHEREELGDLLFASHVRVLRGLLAAGAHLFVYVDWPSSTLALFGRAMGRLADARATALAGQVSRSSARILRMDLWIFSRLTLYCAQPFADVIGEFLPEHLPLLDRRAERVARLTEGIPSEAFELRLESVDP</sequence>
<name>A0A2S9YU40_9BACT</name>
<proteinExistence type="predicted"/>
<dbReference type="AlphaFoldDB" id="A0A2S9YU40"/>
<dbReference type="RefSeq" id="WP_146157463.1">
    <property type="nucleotide sequence ID" value="NZ_PVNL01000039.1"/>
</dbReference>
<dbReference type="EMBL" id="PVNL01000039">
    <property type="protein sequence ID" value="PRQ08627.1"/>
    <property type="molecule type" value="Genomic_DNA"/>
</dbReference>
<accession>A0A2S9YU40</accession>